<organism evidence="5 6">
    <name type="scientific">Colletotrichum cuscutae</name>
    <dbReference type="NCBI Taxonomy" id="1209917"/>
    <lineage>
        <taxon>Eukaryota</taxon>
        <taxon>Fungi</taxon>
        <taxon>Dikarya</taxon>
        <taxon>Ascomycota</taxon>
        <taxon>Pezizomycotina</taxon>
        <taxon>Sordariomycetes</taxon>
        <taxon>Hypocreomycetidae</taxon>
        <taxon>Glomerellales</taxon>
        <taxon>Glomerellaceae</taxon>
        <taxon>Colletotrichum</taxon>
        <taxon>Colletotrichum acutatum species complex</taxon>
    </lineage>
</organism>
<evidence type="ECO:0000256" key="3">
    <source>
        <dbReference type="ARBA" id="ARBA00023043"/>
    </source>
</evidence>
<dbReference type="PANTHER" id="PTHR24161">
    <property type="entry name" value="ANK_REP_REGION DOMAIN-CONTAINING PROTEIN-RELATED"/>
    <property type="match status" value="1"/>
</dbReference>
<dbReference type="PANTHER" id="PTHR24161:SF85">
    <property type="entry name" value="PALMITOYLTRANSFERASE HIP14"/>
    <property type="match status" value="1"/>
</dbReference>
<evidence type="ECO:0000313" key="5">
    <source>
        <dbReference type="EMBL" id="KAK1463031.1"/>
    </source>
</evidence>
<comment type="caution">
    <text evidence="5">The sequence shown here is derived from an EMBL/GenBank/DDBJ whole genome shotgun (WGS) entry which is preliminary data.</text>
</comment>
<sequence length="150" mass="16732">MGRLPIHFAAVFSYHRYERISQQPRLRFLPLDSKDKTGRTVLHWAAQSGDVETVSDILTSGKIKLDIDQPDNDGWTALCWAARGLTSGAKLDEESSQGQTDIIKYLLERGADNTVSVPGDELQSWTPLQIAIFHNSGENLAFVVDRYVVS</sequence>
<keyword evidence="3 4" id="KW-0040">ANK repeat</keyword>
<dbReference type="SMART" id="SM00248">
    <property type="entry name" value="ANK"/>
    <property type="match status" value="2"/>
</dbReference>
<dbReference type="AlphaFoldDB" id="A0AAI9XW97"/>
<keyword evidence="2" id="KW-0677">Repeat</keyword>
<evidence type="ECO:0000256" key="2">
    <source>
        <dbReference type="ARBA" id="ARBA00022737"/>
    </source>
</evidence>
<accession>A0AAI9XW97</accession>
<keyword evidence="6" id="KW-1185">Reference proteome</keyword>
<dbReference type="PROSITE" id="PS50088">
    <property type="entry name" value="ANK_REPEAT"/>
    <property type="match status" value="1"/>
</dbReference>
<dbReference type="InterPro" id="IPR036770">
    <property type="entry name" value="Ankyrin_rpt-contain_sf"/>
</dbReference>
<dbReference type="EC" id="2.3.1.225" evidence="1"/>
<evidence type="ECO:0000256" key="1">
    <source>
        <dbReference type="ARBA" id="ARBA00012210"/>
    </source>
</evidence>
<dbReference type="InterPro" id="IPR002110">
    <property type="entry name" value="Ankyrin_rpt"/>
</dbReference>
<dbReference type="Pfam" id="PF12796">
    <property type="entry name" value="Ank_2"/>
    <property type="match status" value="1"/>
</dbReference>
<dbReference type="SUPFAM" id="SSF48403">
    <property type="entry name" value="Ankyrin repeat"/>
    <property type="match status" value="1"/>
</dbReference>
<reference evidence="5" key="1">
    <citation type="submission" date="2016-11" db="EMBL/GenBank/DDBJ databases">
        <title>The genome sequence of Colletotrichum cuscutae.</title>
        <authorList>
            <person name="Baroncelli R."/>
        </authorList>
    </citation>
    <scope>NUCLEOTIDE SEQUENCE</scope>
    <source>
        <strain evidence="5">IMI 304802</strain>
    </source>
</reference>
<evidence type="ECO:0000313" key="6">
    <source>
        <dbReference type="Proteomes" id="UP001239213"/>
    </source>
</evidence>
<protein>
    <recommendedName>
        <fullName evidence="1">protein S-acyltransferase</fullName>
        <ecNumber evidence="1">2.3.1.225</ecNumber>
    </recommendedName>
</protein>
<dbReference type="PRINTS" id="PR01415">
    <property type="entry name" value="ANKYRIN"/>
</dbReference>
<name>A0AAI9XW97_9PEZI</name>
<dbReference type="EMBL" id="MPDP01000268">
    <property type="protein sequence ID" value="KAK1463031.1"/>
    <property type="molecule type" value="Genomic_DNA"/>
</dbReference>
<dbReference type="Gene3D" id="1.25.40.20">
    <property type="entry name" value="Ankyrin repeat-containing domain"/>
    <property type="match status" value="1"/>
</dbReference>
<proteinExistence type="predicted"/>
<evidence type="ECO:0000256" key="4">
    <source>
        <dbReference type="PROSITE-ProRule" id="PRU00023"/>
    </source>
</evidence>
<dbReference type="Proteomes" id="UP001239213">
    <property type="component" value="Unassembled WGS sequence"/>
</dbReference>
<gene>
    <name evidence="5" type="ORF">CCUS01_08436</name>
</gene>
<feature type="repeat" description="ANK" evidence="4">
    <location>
        <begin position="37"/>
        <end position="61"/>
    </location>
</feature>
<dbReference type="GO" id="GO:0019706">
    <property type="term" value="F:protein-cysteine S-palmitoyltransferase activity"/>
    <property type="evidence" value="ECO:0007669"/>
    <property type="project" value="UniProtKB-EC"/>
</dbReference>
<dbReference type="PROSITE" id="PS50297">
    <property type="entry name" value="ANK_REP_REGION"/>
    <property type="match status" value="1"/>
</dbReference>